<dbReference type="Gene3D" id="3.40.50.300">
    <property type="entry name" value="P-loop containing nucleotide triphosphate hydrolases"/>
    <property type="match status" value="1"/>
</dbReference>
<dbReference type="AlphaFoldDB" id="A0A0R2GTX9"/>
<dbReference type="Proteomes" id="UP000051639">
    <property type="component" value="Unassembled WGS sequence"/>
</dbReference>
<dbReference type="PATRIC" id="fig|148604.4.peg.480"/>
<evidence type="ECO:0000313" key="1">
    <source>
        <dbReference type="EMBL" id="KRN44339.1"/>
    </source>
</evidence>
<gene>
    <name evidence="1" type="ORF">IV41_GL000477</name>
</gene>
<protein>
    <recommendedName>
        <fullName evidence="3">AAA+ ATPase domain-containing protein</fullName>
    </recommendedName>
</protein>
<organism evidence="1 2">
    <name type="scientific">Limosilactobacillus ingluviei</name>
    <dbReference type="NCBI Taxonomy" id="148604"/>
    <lineage>
        <taxon>Bacteria</taxon>
        <taxon>Bacillati</taxon>
        <taxon>Bacillota</taxon>
        <taxon>Bacilli</taxon>
        <taxon>Lactobacillales</taxon>
        <taxon>Lactobacillaceae</taxon>
        <taxon>Limosilactobacillus</taxon>
    </lineage>
</organism>
<dbReference type="eggNOG" id="COG1672">
    <property type="taxonomic scope" value="Bacteria"/>
</dbReference>
<evidence type="ECO:0000313" key="2">
    <source>
        <dbReference type="Proteomes" id="UP000051639"/>
    </source>
</evidence>
<dbReference type="STRING" id="1203076.GCA_000312405_01519"/>
<dbReference type="EMBL" id="JQBA01000016">
    <property type="protein sequence ID" value="KRN44339.1"/>
    <property type="molecule type" value="Genomic_DNA"/>
</dbReference>
<evidence type="ECO:0008006" key="3">
    <source>
        <dbReference type="Google" id="ProtNLM"/>
    </source>
</evidence>
<sequence length="158" mass="17478">MCPKCCVIDLLNNETLIDDLKQQLAQAAANPVKKGLAKLSSLSAAGITLEFQAPGASDQVVIRQLLEKIKQRGKYVVVVIDEVDNSTVIREFAQLFRAMKRFEIPLFALMTGLPDLVLDVQTADRLTFLLRADKVALSPLNLVAMTRTTPLLRRSVNE</sequence>
<name>A0A0R2GTX9_9LACO</name>
<keyword evidence="2" id="KW-1185">Reference proteome</keyword>
<dbReference type="InterPro" id="IPR027417">
    <property type="entry name" value="P-loop_NTPase"/>
</dbReference>
<reference evidence="1 2" key="1">
    <citation type="journal article" date="2015" name="Genome Announc.">
        <title>Expanding the biotechnology potential of lactobacilli through comparative genomics of 213 strains and associated genera.</title>
        <authorList>
            <person name="Sun Z."/>
            <person name="Harris H.M."/>
            <person name="McCann A."/>
            <person name="Guo C."/>
            <person name="Argimon S."/>
            <person name="Zhang W."/>
            <person name="Yang X."/>
            <person name="Jeffery I.B."/>
            <person name="Cooney J.C."/>
            <person name="Kagawa T.F."/>
            <person name="Liu W."/>
            <person name="Song Y."/>
            <person name="Salvetti E."/>
            <person name="Wrobel A."/>
            <person name="Rasinkangas P."/>
            <person name="Parkhill J."/>
            <person name="Rea M.C."/>
            <person name="O'Sullivan O."/>
            <person name="Ritari J."/>
            <person name="Douillard F.P."/>
            <person name="Paul Ross R."/>
            <person name="Yang R."/>
            <person name="Briner A.E."/>
            <person name="Felis G.E."/>
            <person name="de Vos W.M."/>
            <person name="Barrangou R."/>
            <person name="Klaenhammer T.R."/>
            <person name="Caufield P.W."/>
            <person name="Cui Y."/>
            <person name="Zhang H."/>
            <person name="O'Toole P.W."/>
        </authorList>
    </citation>
    <scope>NUCLEOTIDE SEQUENCE [LARGE SCALE GENOMIC DNA]</scope>
    <source>
        <strain evidence="1 2">DSM 14792</strain>
    </source>
</reference>
<accession>A0A0R2GTX9</accession>
<dbReference type="SUPFAM" id="SSF52540">
    <property type="entry name" value="P-loop containing nucleoside triphosphate hydrolases"/>
    <property type="match status" value="1"/>
</dbReference>
<proteinExistence type="predicted"/>
<comment type="caution">
    <text evidence="1">The sequence shown here is derived from an EMBL/GenBank/DDBJ whole genome shotgun (WGS) entry which is preliminary data.</text>
</comment>